<protein>
    <submittedName>
        <fullName evidence="1">NAD(P)-binding protein</fullName>
    </submittedName>
</protein>
<evidence type="ECO:0000313" key="1">
    <source>
        <dbReference type="EMBL" id="MBW7454400.1"/>
    </source>
</evidence>
<dbReference type="Gene3D" id="3.50.50.60">
    <property type="entry name" value="FAD/NAD(P)-binding domain"/>
    <property type="match status" value="1"/>
</dbReference>
<dbReference type="Proteomes" id="UP001519887">
    <property type="component" value="Unassembled WGS sequence"/>
</dbReference>
<name>A0ABS7C0P1_9BACL</name>
<dbReference type="EMBL" id="JAHZIK010000195">
    <property type="protein sequence ID" value="MBW7454400.1"/>
    <property type="molecule type" value="Genomic_DNA"/>
</dbReference>
<comment type="caution">
    <text evidence="1">The sequence shown here is derived from an EMBL/GenBank/DDBJ whole genome shotgun (WGS) entry which is preliminary data.</text>
</comment>
<feature type="non-terminal residue" evidence="1">
    <location>
        <position position="66"/>
    </location>
</feature>
<dbReference type="PANTHER" id="PTHR10668">
    <property type="entry name" value="PHYTOENE DEHYDROGENASE"/>
    <property type="match status" value="1"/>
</dbReference>
<evidence type="ECO:0000313" key="2">
    <source>
        <dbReference type="Proteomes" id="UP001519887"/>
    </source>
</evidence>
<dbReference type="SUPFAM" id="SSF51905">
    <property type="entry name" value="FAD/NAD(P)-binding domain"/>
    <property type="match status" value="1"/>
</dbReference>
<sequence>MLNKYDVIMIGCGHNALIAAAYLTQAGRSVLMLEKNDRPGGFLRTEELTLPSFKHDVYAAAHPLFL</sequence>
<keyword evidence="2" id="KW-1185">Reference proteome</keyword>
<organism evidence="1 2">
    <name type="scientific">Paenibacillus sepulcri</name>
    <dbReference type="NCBI Taxonomy" id="359917"/>
    <lineage>
        <taxon>Bacteria</taxon>
        <taxon>Bacillati</taxon>
        <taxon>Bacillota</taxon>
        <taxon>Bacilli</taxon>
        <taxon>Bacillales</taxon>
        <taxon>Paenibacillaceae</taxon>
        <taxon>Paenibacillus</taxon>
    </lineage>
</organism>
<proteinExistence type="predicted"/>
<dbReference type="PANTHER" id="PTHR10668:SF103">
    <property type="entry name" value="PYRIDINE NUCLEOTIDE-DISULFIDE OXIDOREDUCTASE DOMAIN-CONTAINING PROTEIN 2"/>
    <property type="match status" value="1"/>
</dbReference>
<reference evidence="1 2" key="1">
    <citation type="submission" date="2021-07" db="EMBL/GenBank/DDBJ databases">
        <title>Paenibacillus radiodurans sp. nov., isolated from the southeastern edge of Tengger Desert.</title>
        <authorList>
            <person name="Zhang G."/>
        </authorList>
    </citation>
    <scope>NUCLEOTIDE SEQUENCE [LARGE SCALE GENOMIC DNA]</scope>
    <source>
        <strain evidence="1 2">CCM 7311</strain>
    </source>
</reference>
<dbReference type="Pfam" id="PF13450">
    <property type="entry name" value="NAD_binding_8"/>
    <property type="match status" value="1"/>
</dbReference>
<dbReference type="InterPro" id="IPR036188">
    <property type="entry name" value="FAD/NAD-bd_sf"/>
</dbReference>
<accession>A0ABS7C0P1</accession>
<gene>
    <name evidence="1" type="ORF">K0U00_10195</name>
</gene>